<evidence type="ECO:0000259" key="12">
    <source>
        <dbReference type="SMART" id="SM00986"/>
    </source>
</evidence>
<protein>
    <recommendedName>
        <fullName evidence="4">Type-4 uracil-DNA glycosylase</fullName>
        <ecNumber evidence="3">3.2.2.27</ecNumber>
    </recommendedName>
</protein>
<dbReference type="SUPFAM" id="SSF52141">
    <property type="entry name" value="Uracil-DNA glycosylase-like"/>
    <property type="match status" value="1"/>
</dbReference>
<keyword evidence="11" id="KW-0234">DNA repair</keyword>
<proteinExistence type="inferred from homology"/>
<dbReference type="SMART" id="SM00986">
    <property type="entry name" value="UDG"/>
    <property type="match status" value="1"/>
</dbReference>
<evidence type="ECO:0000313" key="13">
    <source>
        <dbReference type="EMBL" id="MCC8428781.1"/>
    </source>
</evidence>
<evidence type="ECO:0000256" key="3">
    <source>
        <dbReference type="ARBA" id="ARBA00012030"/>
    </source>
</evidence>
<dbReference type="SMART" id="SM00987">
    <property type="entry name" value="UreE_C"/>
    <property type="match status" value="1"/>
</dbReference>
<accession>A0ABS8KRT5</accession>
<dbReference type="NCBIfam" id="TIGR00758">
    <property type="entry name" value="UDG_fam4"/>
    <property type="match status" value="1"/>
</dbReference>
<comment type="caution">
    <text evidence="13">The sequence shown here is derived from an EMBL/GenBank/DDBJ whole genome shotgun (WGS) entry which is preliminary data.</text>
</comment>
<dbReference type="Gene3D" id="3.40.470.10">
    <property type="entry name" value="Uracil-DNA glycosylase-like domain"/>
    <property type="match status" value="1"/>
</dbReference>
<keyword evidence="6" id="KW-0479">Metal-binding</keyword>
<keyword evidence="5" id="KW-0004">4Fe-4S</keyword>
<evidence type="ECO:0000256" key="9">
    <source>
        <dbReference type="ARBA" id="ARBA00023004"/>
    </source>
</evidence>
<dbReference type="InterPro" id="IPR051536">
    <property type="entry name" value="UDG_Type-4/5"/>
</dbReference>
<comment type="catalytic activity">
    <reaction evidence="1">
        <text>Hydrolyzes single-stranded DNA or mismatched double-stranded DNA and polynucleotides, releasing free uracil.</text>
        <dbReference type="EC" id="3.2.2.27"/>
    </reaction>
</comment>
<dbReference type="EC" id="3.2.2.27" evidence="3"/>
<organism evidence="13 14">
    <name type="scientific">Reyranella aquatilis</name>
    <dbReference type="NCBI Taxonomy" id="2035356"/>
    <lineage>
        <taxon>Bacteria</taxon>
        <taxon>Pseudomonadati</taxon>
        <taxon>Pseudomonadota</taxon>
        <taxon>Alphaproteobacteria</taxon>
        <taxon>Hyphomicrobiales</taxon>
        <taxon>Reyranellaceae</taxon>
        <taxon>Reyranella</taxon>
    </lineage>
</organism>
<sequence length="293" mass="31256">MEAALSPQDAAALLRWYVDHGLDETIGEDAIDRFALPPPAGVVATPAPPTASPSAAPTPMRPPVAAPAVRAPVPLESPQLALDAREVARQATTIAELEEAVRAFEGCALKRTAKNTVFADGVAGAPVMIVGEAPGADEDRLGKPFVGVSGQLMDRMFSAIGMSRERDLYITNILFWRPPGNRTPTLSEQAICLAFTRRHIELAKPKIVVLAGGTAVKAVLNTTEGITRLRGKWTTLMLDDDSEVPALPTFHPAYLLRTPASKRQSWQDLLALDKRLRELGVRGSGAGSSSRGN</sequence>
<evidence type="ECO:0000256" key="10">
    <source>
        <dbReference type="ARBA" id="ARBA00023014"/>
    </source>
</evidence>
<dbReference type="CDD" id="cd10030">
    <property type="entry name" value="UDG-F4_TTUDGA_SPO1dp_like"/>
    <property type="match status" value="1"/>
</dbReference>
<dbReference type="PANTHER" id="PTHR33693">
    <property type="entry name" value="TYPE-5 URACIL-DNA GLYCOSYLASE"/>
    <property type="match status" value="1"/>
</dbReference>
<dbReference type="PANTHER" id="PTHR33693:SF1">
    <property type="entry name" value="TYPE-4 URACIL-DNA GLYCOSYLASE"/>
    <property type="match status" value="1"/>
</dbReference>
<dbReference type="InterPro" id="IPR005273">
    <property type="entry name" value="Ura-DNA_glyco_family4"/>
</dbReference>
<reference evidence="13 14" key="1">
    <citation type="submission" date="2021-11" db="EMBL/GenBank/DDBJ databases">
        <authorList>
            <person name="Lee D.-H."/>
            <person name="Kim S.-B."/>
        </authorList>
    </citation>
    <scope>NUCLEOTIDE SEQUENCE [LARGE SCALE GENOMIC DNA]</scope>
    <source>
        <strain evidence="13 14">KCTC 52223</strain>
    </source>
</reference>
<keyword evidence="9" id="KW-0408">Iron</keyword>
<keyword evidence="10" id="KW-0411">Iron-sulfur</keyword>
<evidence type="ECO:0000313" key="14">
    <source>
        <dbReference type="Proteomes" id="UP001198862"/>
    </source>
</evidence>
<dbReference type="EMBL" id="JAJISD010000002">
    <property type="protein sequence ID" value="MCC8428781.1"/>
    <property type="molecule type" value="Genomic_DNA"/>
</dbReference>
<gene>
    <name evidence="13" type="ORF">LJ725_07390</name>
</gene>
<dbReference type="Proteomes" id="UP001198862">
    <property type="component" value="Unassembled WGS sequence"/>
</dbReference>
<evidence type="ECO:0000256" key="8">
    <source>
        <dbReference type="ARBA" id="ARBA00022801"/>
    </source>
</evidence>
<keyword evidence="14" id="KW-1185">Reference proteome</keyword>
<keyword evidence="7" id="KW-0227">DNA damage</keyword>
<feature type="domain" description="Uracil-DNA glycosylase-like" evidence="12">
    <location>
        <begin position="118"/>
        <end position="270"/>
    </location>
</feature>
<keyword evidence="8" id="KW-0378">Hydrolase</keyword>
<evidence type="ECO:0000256" key="1">
    <source>
        <dbReference type="ARBA" id="ARBA00001400"/>
    </source>
</evidence>
<name>A0ABS8KRT5_9HYPH</name>
<comment type="similarity">
    <text evidence="2">Belongs to the uracil-DNA glycosylase (UDG) superfamily. Type 4 (UDGa) family.</text>
</comment>
<evidence type="ECO:0000256" key="5">
    <source>
        <dbReference type="ARBA" id="ARBA00022485"/>
    </source>
</evidence>
<evidence type="ECO:0000256" key="11">
    <source>
        <dbReference type="ARBA" id="ARBA00023204"/>
    </source>
</evidence>
<evidence type="ECO:0000256" key="7">
    <source>
        <dbReference type="ARBA" id="ARBA00022763"/>
    </source>
</evidence>
<dbReference type="InterPro" id="IPR036895">
    <property type="entry name" value="Uracil-DNA_glycosylase-like_sf"/>
</dbReference>
<dbReference type="RefSeq" id="WP_230549987.1">
    <property type="nucleotide sequence ID" value="NZ_JAJISD010000002.1"/>
</dbReference>
<evidence type="ECO:0000256" key="2">
    <source>
        <dbReference type="ARBA" id="ARBA00006521"/>
    </source>
</evidence>
<evidence type="ECO:0000256" key="6">
    <source>
        <dbReference type="ARBA" id="ARBA00022723"/>
    </source>
</evidence>
<dbReference type="InterPro" id="IPR005122">
    <property type="entry name" value="Uracil-DNA_glycosylase-like"/>
</dbReference>
<evidence type="ECO:0000256" key="4">
    <source>
        <dbReference type="ARBA" id="ARBA00019403"/>
    </source>
</evidence>
<dbReference type="Pfam" id="PF03167">
    <property type="entry name" value="UDG"/>
    <property type="match status" value="1"/>
</dbReference>